<name>A0A1Y1L202_PHOPY</name>
<dbReference type="EMBL" id="GEZM01066778">
    <property type="protein sequence ID" value="JAV67703.1"/>
    <property type="molecule type" value="Transcribed_RNA"/>
</dbReference>
<evidence type="ECO:0000256" key="1">
    <source>
        <dbReference type="PROSITE-ProRule" id="PRU00047"/>
    </source>
</evidence>
<dbReference type="Gene3D" id="4.10.60.10">
    <property type="entry name" value="Zinc finger, CCHC-type"/>
    <property type="match status" value="1"/>
</dbReference>
<evidence type="ECO:0000259" key="2">
    <source>
        <dbReference type="PROSITE" id="PS50158"/>
    </source>
</evidence>
<feature type="domain" description="CCHC-type" evidence="2">
    <location>
        <begin position="71"/>
        <end position="84"/>
    </location>
</feature>
<organism evidence="3">
    <name type="scientific">Photinus pyralis</name>
    <name type="common">Common eastern firefly</name>
    <name type="synonym">Lampyris pyralis</name>
    <dbReference type="NCBI Taxonomy" id="7054"/>
    <lineage>
        <taxon>Eukaryota</taxon>
        <taxon>Metazoa</taxon>
        <taxon>Ecdysozoa</taxon>
        <taxon>Arthropoda</taxon>
        <taxon>Hexapoda</taxon>
        <taxon>Insecta</taxon>
        <taxon>Pterygota</taxon>
        <taxon>Neoptera</taxon>
        <taxon>Endopterygota</taxon>
        <taxon>Coleoptera</taxon>
        <taxon>Polyphaga</taxon>
        <taxon>Elateriformia</taxon>
        <taxon>Elateroidea</taxon>
        <taxon>Lampyridae</taxon>
        <taxon>Lampyrinae</taxon>
        <taxon>Photinus</taxon>
    </lineage>
</organism>
<keyword evidence="1" id="KW-0862">Zinc</keyword>
<evidence type="ECO:0000313" key="3">
    <source>
        <dbReference type="EMBL" id="JAV67703.1"/>
    </source>
</evidence>
<sequence length="133" mass="15384">MKLGKNLEEGGKESSPFVDIIFDEVRLEFRKEICLGWSSHLVEDHLSILTCYKCWGFGHMSKHCREKEEMCGRCGKKGHRRQDCEANTPMCDKYNISKNKTILNTDHEVFSNFDSSLENQLKGCEKLETINYG</sequence>
<dbReference type="SUPFAM" id="SSF57756">
    <property type="entry name" value="Retrovirus zinc finger-like domains"/>
    <property type="match status" value="1"/>
</dbReference>
<protein>
    <recommendedName>
        <fullName evidence="2">CCHC-type domain-containing protein</fullName>
    </recommendedName>
</protein>
<reference evidence="3" key="1">
    <citation type="journal article" date="2016" name="Sci. Rep.">
        <title>Molecular characterization of firefly nuptial gifts: a multi-omics approach sheds light on postcopulatory sexual selection.</title>
        <authorList>
            <person name="Al-Wathiqui N."/>
            <person name="Fallon T.R."/>
            <person name="South A."/>
            <person name="Weng J.K."/>
            <person name="Lewis S.M."/>
        </authorList>
    </citation>
    <scope>NUCLEOTIDE SEQUENCE</scope>
</reference>
<dbReference type="SMART" id="SM00343">
    <property type="entry name" value="ZnF_C2HC"/>
    <property type="match status" value="2"/>
</dbReference>
<keyword evidence="1" id="KW-0863">Zinc-finger</keyword>
<proteinExistence type="predicted"/>
<feature type="domain" description="CCHC-type" evidence="2">
    <location>
        <begin position="51"/>
        <end position="66"/>
    </location>
</feature>
<dbReference type="GO" id="GO:0003676">
    <property type="term" value="F:nucleic acid binding"/>
    <property type="evidence" value="ECO:0007669"/>
    <property type="project" value="InterPro"/>
</dbReference>
<dbReference type="InterPro" id="IPR036875">
    <property type="entry name" value="Znf_CCHC_sf"/>
</dbReference>
<dbReference type="AlphaFoldDB" id="A0A1Y1L202"/>
<accession>A0A1Y1L202</accession>
<dbReference type="InterPro" id="IPR001878">
    <property type="entry name" value="Znf_CCHC"/>
</dbReference>
<dbReference type="GO" id="GO:0008270">
    <property type="term" value="F:zinc ion binding"/>
    <property type="evidence" value="ECO:0007669"/>
    <property type="project" value="UniProtKB-KW"/>
</dbReference>
<dbReference type="PROSITE" id="PS50158">
    <property type="entry name" value="ZF_CCHC"/>
    <property type="match status" value="2"/>
</dbReference>
<keyword evidence="1" id="KW-0479">Metal-binding</keyword>